<feature type="domain" description="Galactose-1-phosphate uridyl transferase C-terminal" evidence="17">
    <location>
        <begin position="206"/>
        <end position="355"/>
    </location>
</feature>
<feature type="domain" description="Galactose-1-phosphate uridyl transferase N-terminal" evidence="16">
    <location>
        <begin position="40"/>
        <end position="194"/>
    </location>
</feature>
<dbReference type="GO" id="GO:0005737">
    <property type="term" value="C:cytoplasm"/>
    <property type="evidence" value="ECO:0007669"/>
    <property type="project" value="TreeGrafter"/>
</dbReference>
<evidence type="ECO:0000256" key="14">
    <source>
        <dbReference type="PIRSR" id="PIRSR000808-1"/>
    </source>
</evidence>
<dbReference type="PROSITE" id="PS00117">
    <property type="entry name" value="GAL_P_UDP_TRANSF_I"/>
    <property type="match status" value="1"/>
</dbReference>
<protein>
    <recommendedName>
        <fullName evidence="6 13">Galactose-1-phosphate uridylyltransferase</fullName>
        <ecNumber evidence="5 13">2.7.7.12</ecNumber>
    </recommendedName>
</protein>
<dbReference type="RefSeq" id="WP_099916311.1">
    <property type="nucleotide sequence ID" value="NZ_PDOB01000017.1"/>
</dbReference>
<evidence type="ECO:0000313" key="18">
    <source>
        <dbReference type="EMBL" id="PIL39557.1"/>
    </source>
</evidence>
<dbReference type="GO" id="GO:0008108">
    <property type="term" value="F:UDP-glucose:hexose-1-phosphate uridylyltransferase activity"/>
    <property type="evidence" value="ECO:0007669"/>
    <property type="project" value="UniProtKB-UniRule"/>
</dbReference>
<dbReference type="GO" id="GO:0008270">
    <property type="term" value="F:zinc ion binding"/>
    <property type="evidence" value="ECO:0007669"/>
    <property type="project" value="InterPro"/>
</dbReference>
<dbReference type="InterPro" id="IPR019779">
    <property type="entry name" value="GalP_UDPtransf1_His-AS"/>
</dbReference>
<accession>A0A2G8T0F7</accession>
<comment type="similarity">
    <text evidence="4 15">Belongs to the galactose-1-phosphate uridylyltransferase type 1 family.</text>
</comment>
<sequence>MHVVEMVKPDGRALALYSRAPIQFAAAAPSPFADPLAANPHFRWHPLRGEWVAYAAFRQHRTFQPPPEYNPLAVTTDPAAPTELPEGDYEIAVFDNRFPSMSLDAHDAPASSVPTAPAAGHCEVVVFTQNPADALARLPLGRIELLLAVWGDRTVRAGRRGAIKYVLPFENRGVEVGVTLHHPHGQIYAYPFVPPVPATMLANERIYYARHGRALLVDMVQTELADPVRVLYHGLHAVAFVPACARYPYEVWVTPIAHVPDFAALSVEQRADLARALKTVLLKYEGLWQRPFPYLMSWYQAPTDGEAHPETQLHAQFSPPYRTRDRLKYLAGTELGAGMFAMDALPEDKAAELQAVVVAPELMA</sequence>
<evidence type="ECO:0000313" key="19">
    <source>
        <dbReference type="Proteomes" id="UP000228593"/>
    </source>
</evidence>
<evidence type="ECO:0000256" key="9">
    <source>
        <dbReference type="ARBA" id="ARBA00022723"/>
    </source>
</evidence>
<evidence type="ECO:0000256" key="5">
    <source>
        <dbReference type="ARBA" id="ARBA00012384"/>
    </source>
</evidence>
<keyword evidence="8 15" id="KW-0548">Nucleotidyltransferase</keyword>
<dbReference type="Gene3D" id="3.30.428.10">
    <property type="entry name" value="HIT-like"/>
    <property type="match status" value="2"/>
</dbReference>
<evidence type="ECO:0000256" key="12">
    <source>
        <dbReference type="ARBA" id="ARBA00023277"/>
    </source>
</evidence>
<proteinExistence type="inferred from homology"/>
<keyword evidence="12 15" id="KW-0119">Carbohydrate metabolism</keyword>
<comment type="cofactor">
    <cofactor evidence="2">
        <name>Zn(2+)</name>
        <dbReference type="ChEBI" id="CHEBI:29105"/>
    </cofactor>
</comment>
<evidence type="ECO:0000256" key="1">
    <source>
        <dbReference type="ARBA" id="ARBA00001107"/>
    </source>
</evidence>
<dbReference type="EMBL" id="PDOB01000017">
    <property type="protein sequence ID" value="PIL39557.1"/>
    <property type="molecule type" value="Genomic_DNA"/>
</dbReference>
<name>A0A2G8T0F7_9BURK</name>
<gene>
    <name evidence="18" type="primary">galT</name>
    <name evidence="18" type="ORF">CR103_12340</name>
</gene>
<organism evidence="18 19">
    <name type="scientific">Massilia psychrophila</name>
    <dbReference type="NCBI Taxonomy" id="1603353"/>
    <lineage>
        <taxon>Bacteria</taxon>
        <taxon>Pseudomonadati</taxon>
        <taxon>Pseudomonadota</taxon>
        <taxon>Betaproteobacteria</taxon>
        <taxon>Burkholderiales</taxon>
        <taxon>Oxalobacteraceae</taxon>
        <taxon>Telluria group</taxon>
        <taxon>Massilia</taxon>
    </lineage>
</organism>
<reference evidence="18 19" key="1">
    <citation type="submission" date="2017-10" db="EMBL/GenBank/DDBJ databases">
        <title>Massilia psychrophilum sp. nov., a novel purple-pigmented bacterium isolated from Tianshan glacier, Xinjiang Municipality, China.</title>
        <authorList>
            <person name="Wang H."/>
        </authorList>
    </citation>
    <scope>NUCLEOTIDE SEQUENCE [LARGE SCALE GENOMIC DNA]</scope>
    <source>
        <strain evidence="18 19">JCM 30813</strain>
    </source>
</reference>
<keyword evidence="7 15" id="KW-0808">Transferase</keyword>
<evidence type="ECO:0000259" key="17">
    <source>
        <dbReference type="Pfam" id="PF02744"/>
    </source>
</evidence>
<keyword evidence="9 15" id="KW-0479">Metal-binding</keyword>
<evidence type="ECO:0000256" key="13">
    <source>
        <dbReference type="NCBIfam" id="TIGR00209"/>
    </source>
</evidence>
<comment type="pathway">
    <text evidence="3 15">Carbohydrate metabolism; galactose metabolism.</text>
</comment>
<comment type="caution">
    <text evidence="18">The sequence shown here is derived from an EMBL/GenBank/DDBJ whole genome shotgun (WGS) entry which is preliminary data.</text>
</comment>
<dbReference type="InterPro" id="IPR001937">
    <property type="entry name" value="GalP_UDPtransf1"/>
</dbReference>
<feature type="active site" description="Tele-UMP-histidine intermediate" evidence="14">
    <location>
        <position position="184"/>
    </location>
</feature>
<dbReference type="GO" id="GO:0033499">
    <property type="term" value="P:galactose catabolic process via UDP-galactose, Leloir pathway"/>
    <property type="evidence" value="ECO:0007669"/>
    <property type="project" value="TreeGrafter"/>
</dbReference>
<dbReference type="PIRSF" id="PIRSF000808">
    <property type="entry name" value="GalT"/>
    <property type="match status" value="1"/>
</dbReference>
<evidence type="ECO:0000259" key="16">
    <source>
        <dbReference type="Pfam" id="PF01087"/>
    </source>
</evidence>
<evidence type="ECO:0000256" key="6">
    <source>
        <dbReference type="ARBA" id="ARBA00016340"/>
    </source>
</evidence>
<dbReference type="InterPro" id="IPR036265">
    <property type="entry name" value="HIT-like_sf"/>
</dbReference>
<evidence type="ECO:0000256" key="7">
    <source>
        <dbReference type="ARBA" id="ARBA00022679"/>
    </source>
</evidence>
<evidence type="ECO:0000256" key="15">
    <source>
        <dbReference type="RuleBase" id="RU000506"/>
    </source>
</evidence>
<evidence type="ECO:0000256" key="3">
    <source>
        <dbReference type="ARBA" id="ARBA00004947"/>
    </source>
</evidence>
<dbReference type="UniPathway" id="UPA00214"/>
<dbReference type="InterPro" id="IPR005849">
    <property type="entry name" value="GalP_Utransf_N"/>
</dbReference>
<dbReference type="InterPro" id="IPR005850">
    <property type="entry name" value="GalP_Utransf_C"/>
</dbReference>
<dbReference type="Pfam" id="PF02744">
    <property type="entry name" value="GalP_UDP_tr_C"/>
    <property type="match status" value="1"/>
</dbReference>
<keyword evidence="19" id="KW-1185">Reference proteome</keyword>
<evidence type="ECO:0000256" key="11">
    <source>
        <dbReference type="ARBA" id="ARBA00023144"/>
    </source>
</evidence>
<evidence type="ECO:0000256" key="4">
    <source>
        <dbReference type="ARBA" id="ARBA00010951"/>
    </source>
</evidence>
<dbReference type="PANTHER" id="PTHR11943">
    <property type="entry name" value="GALACTOSE-1-PHOSPHATE URIDYLYLTRANSFERASE"/>
    <property type="match status" value="1"/>
</dbReference>
<dbReference type="OrthoDB" id="9769064at2"/>
<evidence type="ECO:0000256" key="2">
    <source>
        <dbReference type="ARBA" id="ARBA00001947"/>
    </source>
</evidence>
<keyword evidence="10" id="KW-0862">Zinc</keyword>
<dbReference type="Pfam" id="PF01087">
    <property type="entry name" value="GalP_UDP_transf"/>
    <property type="match status" value="1"/>
</dbReference>
<evidence type="ECO:0000256" key="8">
    <source>
        <dbReference type="ARBA" id="ARBA00022695"/>
    </source>
</evidence>
<keyword evidence="11 15" id="KW-0299">Galactose metabolism</keyword>
<dbReference type="Proteomes" id="UP000228593">
    <property type="component" value="Unassembled WGS sequence"/>
</dbReference>
<dbReference type="SUPFAM" id="SSF54197">
    <property type="entry name" value="HIT-like"/>
    <property type="match status" value="2"/>
</dbReference>
<dbReference type="NCBIfam" id="TIGR00209">
    <property type="entry name" value="galT_1"/>
    <property type="match status" value="1"/>
</dbReference>
<evidence type="ECO:0000256" key="10">
    <source>
        <dbReference type="ARBA" id="ARBA00022833"/>
    </source>
</evidence>
<dbReference type="PANTHER" id="PTHR11943:SF1">
    <property type="entry name" value="GALACTOSE-1-PHOSPHATE URIDYLYLTRANSFERASE"/>
    <property type="match status" value="1"/>
</dbReference>
<comment type="catalytic activity">
    <reaction evidence="1 15">
        <text>alpha-D-galactose 1-phosphate + UDP-alpha-D-glucose = alpha-D-glucose 1-phosphate + UDP-alpha-D-galactose</text>
        <dbReference type="Rhea" id="RHEA:13989"/>
        <dbReference type="ChEBI" id="CHEBI:58336"/>
        <dbReference type="ChEBI" id="CHEBI:58601"/>
        <dbReference type="ChEBI" id="CHEBI:58885"/>
        <dbReference type="ChEBI" id="CHEBI:66914"/>
        <dbReference type="EC" id="2.7.7.12"/>
    </reaction>
</comment>
<dbReference type="AlphaFoldDB" id="A0A2G8T0F7"/>
<dbReference type="EC" id="2.7.7.12" evidence="5 13"/>